<evidence type="ECO:0000313" key="4">
    <source>
        <dbReference type="Proteomes" id="UP001189429"/>
    </source>
</evidence>
<keyword evidence="1" id="KW-1133">Transmembrane helix</keyword>
<accession>A0ABN9SRI1</accession>
<comment type="caution">
    <text evidence="3">The sequence shown here is derived from an EMBL/GenBank/DDBJ whole genome shotgun (WGS) entry which is preliminary data.</text>
</comment>
<evidence type="ECO:0000256" key="1">
    <source>
        <dbReference type="SAM" id="Phobius"/>
    </source>
</evidence>
<proteinExistence type="predicted"/>
<feature type="chain" id="PRO_5046334273" description="Solute carrier family 40 protein" evidence="2">
    <location>
        <begin position="17"/>
        <end position="303"/>
    </location>
</feature>
<keyword evidence="1" id="KW-0812">Transmembrane</keyword>
<feature type="transmembrane region" description="Helical" evidence="1">
    <location>
        <begin position="226"/>
        <end position="251"/>
    </location>
</feature>
<reference evidence="3" key="1">
    <citation type="submission" date="2023-10" db="EMBL/GenBank/DDBJ databases">
        <authorList>
            <person name="Chen Y."/>
            <person name="Shah S."/>
            <person name="Dougan E. K."/>
            <person name="Thang M."/>
            <person name="Chan C."/>
        </authorList>
    </citation>
    <scope>NUCLEOTIDE SEQUENCE [LARGE SCALE GENOMIC DNA]</scope>
</reference>
<sequence>MAHLRVILARLGAVLGLPLPVPGRVEAVLGHPGTASRVGRASGSWSVESARGACGCEASAEVEQDTAPPPAEDGDEWMAFSDSMKMGRQDAWSTSAASFCFFSWSTPACWSRLQASSATTCADLTVLISESVPSCCCSRKRDCRRLCLSLADSVTDSSSKSVSLSARKRSRASGESLGGCAPELPPPPRFGFCATCHGRESPAPCAQGVDELPLTGNALRLTLRTLVAIAVAGVCLLATSALMVVLNVALYGKLGGDCVWERIVAAALIGGARLALLAGPMPGPYVHGFRDSDIVSRNASGGR</sequence>
<keyword evidence="2" id="KW-0732">Signal</keyword>
<protein>
    <recommendedName>
        <fullName evidence="5">Solute carrier family 40 protein</fullName>
    </recommendedName>
</protein>
<gene>
    <name evidence="3" type="ORF">PCOR1329_LOCUS31964</name>
</gene>
<organism evidence="3 4">
    <name type="scientific">Prorocentrum cordatum</name>
    <dbReference type="NCBI Taxonomy" id="2364126"/>
    <lineage>
        <taxon>Eukaryota</taxon>
        <taxon>Sar</taxon>
        <taxon>Alveolata</taxon>
        <taxon>Dinophyceae</taxon>
        <taxon>Prorocentrales</taxon>
        <taxon>Prorocentraceae</taxon>
        <taxon>Prorocentrum</taxon>
    </lineage>
</organism>
<feature type="transmembrane region" description="Helical" evidence="1">
    <location>
        <begin position="263"/>
        <end position="281"/>
    </location>
</feature>
<name>A0ABN9SRI1_9DINO</name>
<keyword evidence="4" id="KW-1185">Reference proteome</keyword>
<dbReference type="Proteomes" id="UP001189429">
    <property type="component" value="Unassembled WGS sequence"/>
</dbReference>
<feature type="signal peptide" evidence="2">
    <location>
        <begin position="1"/>
        <end position="16"/>
    </location>
</feature>
<evidence type="ECO:0008006" key="5">
    <source>
        <dbReference type="Google" id="ProtNLM"/>
    </source>
</evidence>
<evidence type="ECO:0000313" key="3">
    <source>
        <dbReference type="EMBL" id="CAK0834578.1"/>
    </source>
</evidence>
<dbReference type="EMBL" id="CAUYUJ010012780">
    <property type="protein sequence ID" value="CAK0834578.1"/>
    <property type="molecule type" value="Genomic_DNA"/>
</dbReference>
<keyword evidence="1" id="KW-0472">Membrane</keyword>
<evidence type="ECO:0000256" key="2">
    <source>
        <dbReference type="SAM" id="SignalP"/>
    </source>
</evidence>